<dbReference type="Gene3D" id="1.20.1420.20">
    <property type="entry name" value="M75 peptidase, HXXE motif"/>
    <property type="match status" value="1"/>
</dbReference>
<gene>
    <name evidence="4" type="ORF">H0484_06555</name>
</gene>
<dbReference type="EMBL" id="JACDXW010000003">
    <property type="protein sequence ID" value="MCB5363406.1"/>
    <property type="molecule type" value="Genomic_DNA"/>
</dbReference>
<dbReference type="RefSeq" id="WP_226953756.1">
    <property type="nucleotide sequence ID" value="NZ_JACDXW010000003.1"/>
</dbReference>
<accession>A0ABS8CBJ6</accession>
<protein>
    <submittedName>
        <fullName evidence="4">Imelysin family protein</fullName>
    </submittedName>
</protein>
<sequence>MKSGRRGFLGGALGLAVAAAWVRPGHAAQQAGVGERLHRFYIAPAVHEFKRSADAMSQALKQMCQDPSSWQAQRLETDFRALVAAWSRIAFLRFGPLVQDNRFERVLFWPDPRGVMLRQIRPLLQGTQDLQDLRTHSVAVQGLPALEYVLFGEPALLAEGANAGHEAPCAYAQAVAANLAQVADALWQAWQPTGAYAKDFAFPDERNEVYRNEHEVLAEAIKALSTGLRFEADVKLRTALGAQQDKARPKGLPFWRSGMALFAIAEAAQGLAGFHEAAKFEPEPDWLARGLNQELRQSAEILQSHQGQVLRMAEDADLYRELTLVVLKLDNARRMVDEDLAAALGVGMGFNALDGD</sequence>
<comment type="subcellular location">
    <subcellularLocation>
        <location evidence="1">Cell envelope</location>
    </subcellularLocation>
</comment>
<dbReference type="InterPro" id="IPR018976">
    <property type="entry name" value="Imelysin-like"/>
</dbReference>
<proteinExistence type="predicted"/>
<reference evidence="4 5" key="1">
    <citation type="submission" date="2020-07" db="EMBL/GenBank/DDBJ databases">
        <title>Pusillimonas sp. nov., isolated from poultry manure in Taiwan.</title>
        <authorList>
            <person name="Lin S.-Y."/>
            <person name="Tang Y.-S."/>
            <person name="Young C.-C."/>
        </authorList>
    </citation>
    <scope>NUCLEOTIDE SEQUENCE [LARGE SCALE GENOMIC DNA]</scope>
    <source>
        <strain evidence="4 5">CC-YST705</strain>
    </source>
</reference>
<dbReference type="InterPro" id="IPR038352">
    <property type="entry name" value="Imelysin_sf"/>
</dbReference>
<dbReference type="Pfam" id="PF09375">
    <property type="entry name" value="Peptidase_M75"/>
    <property type="match status" value="1"/>
</dbReference>
<dbReference type="InterPro" id="IPR006311">
    <property type="entry name" value="TAT_signal"/>
</dbReference>
<comment type="caution">
    <text evidence="4">The sequence shown here is derived from an EMBL/GenBank/DDBJ whole genome shotgun (WGS) entry which is preliminary data.</text>
</comment>
<dbReference type="CDD" id="cd14659">
    <property type="entry name" value="Imelysin-like_IPPA"/>
    <property type="match status" value="1"/>
</dbReference>
<evidence type="ECO:0000256" key="1">
    <source>
        <dbReference type="ARBA" id="ARBA00004196"/>
    </source>
</evidence>
<keyword evidence="5" id="KW-1185">Reference proteome</keyword>
<evidence type="ECO:0000259" key="3">
    <source>
        <dbReference type="Pfam" id="PF09375"/>
    </source>
</evidence>
<evidence type="ECO:0000313" key="4">
    <source>
        <dbReference type="EMBL" id="MCB5363406.1"/>
    </source>
</evidence>
<feature type="domain" description="Imelysin-like" evidence="3">
    <location>
        <begin position="47"/>
        <end position="275"/>
    </location>
</feature>
<dbReference type="Proteomes" id="UP000776983">
    <property type="component" value="Unassembled WGS sequence"/>
</dbReference>
<evidence type="ECO:0000256" key="2">
    <source>
        <dbReference type="ARBA" id="ARBA00022729"/>
    </source>
</evidence>
<dbReference type="InterPro" id="IPR034984">
    <property type="entry name" value="Imelysin-like_IPPA"/>
</dbReference>
<name>A0ABS8CBJ6_9BURK</name>
<organism evidence="4 5">
    <name type="scientific">Mesopusillimonas faecipullorum</name>
    <dbReference type="NCBI Taxonomy" id="2755040"/>
    <lineage>
        <taxon>Bacteria</taxon>
        <taxon>Pseudomonadati</taxon>
        <taxon>Pseudomonadota</taxon>
        <taxon>Betaproteobacteria</taxon>
        <taxon>Burkholderiales</taxon>
        <taxon>Alcaligenaceae</taxon>
        <taxon>Mesopusillimonas</taxon>
    </lineage>
</organism>
<dbReference type="PROSITE" id="PS51318">
    <property type="entry name" value="TAT"/>
    <property type="match status" value="1"/>
</dbReference>
<keyword evidence="2" id="KW-0732">Signal</keyword>
<evidence type="ECO:0000313" key="5">
    <source>
        <dbReference type="Proteomes" id="UP000776983"/>
    </source>
</evidence>